<keyword evidence="5" id="KW-1185">Reference proteome</keyword>
<organism evidence="3 5">
    <name type="scientific">Edaphobacter modestus</name>
    <dbReference type="NCBI Taxonomy" id="388466"/>
    <lineage>
        <taxon>Bacteria</taxon>
        <taxon>Pseudomonadati</taxon>
        <taxon>Acidobacteriota</taxon>
        <taxon>Terriglobia</taxon>
        <taxon>Terriglobales</taxon>
        <taxon>Acidobacteriaceae</taxon>
        <taxon>Edaphobacter</taxon>
    </lineage>
</organism>
<evidence type="ECO:0000259" key="2">
    <source>
        <dbReference type="Pfam" id="PF12728"/>
    </source>
</evidence>
<dbReference type="EMBL" id="SHKW01000001">
    <property type="protein sequence ID" value="RZU43559.1"/>
    <property type="molecule type" value="Genomic_DNA"/>
</dbReference>
<proteinExistence type="predicted"/>
<name>A0A4Q7YFT9_9BACT</name>
<reference evidence="3 5" key="1">
    <citation type="submission" date="2019-02" db="EMBL/GenBank/DDBJ databases">
        <title>Genomic Encyclopedia of Archaeal and Bacterial Type Strains, Phase II (KMG-II): from individual species to whole genera.</title>
        <authorList>
            <person name="Goeker M."/>
        </authorList>
    </citation>
    <scope>NUCLEOTIDE SEQUENCE [LARGE SCALE GENOMIC DNA]</scope>
    <source>
        <strain evidence="3 5">DSM 18101</strain>
    </source>
</reference>
<gene>
    <name evidence="4" type="ORF">BDD14_5230</name>
    <name evidence="3" type="ORF">BDD14_6096</name>
</gene>
<dbReference type="InterPro" id="IPR041657">
    <property type="entry name" value="HTH_17"/>
</dbReference>
<evidence type="ECO:0000256" key="1">
    <source>
        <dbReference type="SAM" id="MobiDB-lite"/>
    </source>
</evidence>
<accession>A0A4Q7YFT9</accession>
<sequence length="77" mass="8713">METFLNETQLSEMLQVSLACLRRWRLRGEGPEYVKVGPLVRYRLEAIMRWVDGLPTGGNGGRLKPVGPPRSRLHPVA</sequence>
<evidence type="ECO:0000313" key="4">
    <source>
        <dbReference type="EMBL" id="RZU43559.1"/>
    </source>
</evidence>
<dbReference type="InterPro" id="IPR009061">
    <property type="entry name" value="DNA-bd_dom_put_sf"/>
</dbReference>
<dbReference type="Pfam" id="PF12728">
    <property type="entry name" value="HTH_17"/>
    <property type="match status" value="1"/>
</dbReference>
<comment type="caution">
    <text evidence="3">The sequence shown here is derived from an EMBL/GenBank/DDBJ whole genome shotgun (WGS) entry which is preliminary data.</text>
</comment>
<dbReference type="SUPFAM" id="SSF46955">
    <property type="entry name" value="Putative DNA-binding domain"/>
    <property type="match status" value="1"/>
</dbReference>
<dbReference type="EMBL" id="SHKW01000003">
    <property type="protein sequence ID" value="RZU35321.1"/>
    <property type="molecule type" value="Genomic_DNA"/>
</dbReference>
<evidence type="ECO:0000313" key="5">
    <source>
        <dbReference type="Proteomes" id="UP000292958"/>
    </source>
</evidence>
<dbReference type="RefSeq" id="WP_207231822.1">
    <property type="nucleotide sequence ID" value="NZ_SHKW01000001.1"/>
</dbReference>
<feature type="domain" description="Helix-turn-helix" evidence="2">
    <location>
        <begin position="8"/>
        <end position="52"/>
    </location>
</feature>
<feature type="region of interest" description="Disordered" evidence="1">
    <location>
        <begin position="56"/>
        <end position="77"/>
    </location>
</feature>
<dbReference type="Proteomes" id="UP000292958">
    <property type="component" value="Unassembled WGS sequence"/>
</dbReference>
<evidence type="ECO:0000313" key="3">
    <source>
        <dbReference type="EMBL" id="RZU35321.1"/>
    </source>
</evidence>
<dbReference type="AlphaFoldDB" id="A0A4Q7YFT9"/>
<protein>
    <recommendedName>
        <fullName evidence="2">Helix-turn-helix domain-containing protein</fullName>
    </recommendedName>
</protein>